<protein>
    <submittedName>
        <fullName evidence="2">Uncharacterized protein</fullName>
    </submittedName>
</protein>
<evidence type="ECO:0000313" key="2">
    <source>
        <dbReference type="EMBL" id="MFC5423216.1"/>
    </source>
</evidence>
<proteinExistence type="predicted"/>
<organism evidence="2 3">
    <name type="scientific">Bosea eneae</name>
    <dbReference type="NCBI Taxonomy" id="151454"/>
    <lineage>
        <taxon>Bacteria</taxon>
        <taxon>Pseudomonadati</taxon>
        <taxon>Pseudomonadota</taxon>
        <taxon>Alphaproteobacteria</taxon>
        <taxon>Hyphomicrobiales</taxon>
        <taxon>Boseaceae</taxon>
        <taxon>Bosea</taxon>
    </lineage>
</organism>
<evidence type="ECO:0000256" key="1">
    <source>
        <dbReference type="SAM" id="MobiDB-lite"/>
    </source>
</evidence>
<sequence length="95" mass="10942">MARAQFVPDLTMASVARLLGYESAREFMPHLPEYEARGFPKPDPITGRVDPEAFERWRRLRSPHLFPELTAPPSARDPRQVWAERRAGKWRGDAA</sequence>
<feature type="compositionally biased region" description="Basic and acidic residues" evidence="1">
    <location>
        <begin position="76"/>
        <end position="95"/>
    </location>
</feature>
<accession>A0ABW0J0Y7</accession>
<reference evidence="3" key="1">
    <citation type="journal article" date="2019" name="Int. J. Syst. Evol. Microbiol.">
        <title>The Global Catalogue of Microorganisms (GCM) 10K type strain sequencing project: providing services to taxonomists for standard genome sequencing and annotation.</title>
        <authorList>
            <consortium name="The Broad Institute Genomics Platform"/>
            <consortium name="The Broad Institute Genome Sequencing Center for Infectious Disease"/>
            <person name="Wu L."/>
            <person name="Ma J."/>
        </authorList>
    </citation>
    <scope>NUCLEOTIDE SEQUENCE [LARGE SCALE GENOMIC DNA]</scope>
    <source>
        <strain evidence="3">NCAIM B.01391</strain>
    </source>
</reference>
<comment type="caution">
    <text evidence="2">The sequence shown here is derived from an EMBL/GenBank/DDBJ whole genome shotgun (WGS) entry which is preliminary data.</text>
</comment>
<name>A0ABW0J0Y7_9HYPH</name>
<dbReference type="Proteomes" id="UP001596053">
    <property type="component" value="Unassembled WGS sequence"/>
</dbReference>
<dbReference type="RefSeq" id="WP_377801380.1">
    <property type="nucleotide sequence ID" value="NZ_JBHSLW010000067.1"/>
</dbReference>
<evidence type="ECO:0000313" key="3">
    <source>
        <dbReference type="Proteomes" id="UP001596053"/>
    </source>
</evidence>
<feature type="region of interest" description="Disordered" evidence="1">
    <location>
        <begin position="68"/>
        <end position="95"/>
    </location>
</feature>
<dbReference type="EMBL" id="JBHSLW010000067">
    <property type="protein sequence ID" value="MFC5423216.1"/>
    <property type="molecule type" value="Genomic_DNA"/>
</dbReference>
<gene>
    <name evidence="2" type="ORF">ACFPOB_27095</name>
</gene>
<keyword evidence="3" id="KW-1185">Reference proteome</keyword>